<evidence type="ECO:0000256" key="13">
    <source>
        <dbReference type="ARBA" id="ARBA00057761"/>
    </source>
</evidence>
<comment type="similarity">
    <text evidence="2">Belongs to the class-II aminoacyl-tRNA synthetase family.</text>
</comment>
<keyword evidence="6" id="KW-0067">ATP-binding</keyword>
<evidence type="ECO:0000256" key="4">
    <source>
        <dbReference type="ARBA" id="ARBA00022598"/>
    </source>
</evidence>
<dbReference type="InterPro" id="IPR002319">
    <property type="entry name" value="Phenylalanyl-tRNA_Synthase"/>
</dbReference>
<dbReference type="Pfam" id="PF03147">
    <property type="entry name" value="FDX-ACB"/>
    <property type="match status" value="1"/>
</dbReference>
<evidence type="ECO:0000256" key="10">
    <source>
        <dbReference type="ARBA" id="ARBA00023146"/>
    </source>
</evidence>
<dbReference type="InterPro" id="IPR036690">
    <property type="entry name" value="Fdx_antiC-bd_sf"/>
</dbReference>
<dbReference type="SUPFAM" id="SSF54991">
    <property type="entry name" value="Anticodon-binding domain of PheRS"/>
    <property type="match status" value="1"/>
</dbReference>
<keyword evidence="8" id="KW-0809">Transit peptide</keyword>
<dbReference type="OrthoDB" id="4457at2759"/>
<dbReference type="SUPFAM" id="SSF55681">
    <property type="entry name" value="Class II aaRS and biotin synthetases"/>
    <property type="match status" value="1"/>
</dbReference>
<proteinExistence type="inferred from homology"/>
<dbReference type="FunFam" id="3.30.70.380:FF:000002">
    <property type="entry name" value="phenylalanine--tRNA ligase, mitochondrial"/>
    <property type="match status" value="1"/>
</dbReference>
<comment type="subcellular location">
    <subcellularLocation>
        <location evidence="1">Mitochondrion matrix</location>
    </subcellularLocation>
</comment>
<dbReference type="CDD" id="cd00496">
    <property type="entry name" value="PheRS_alpha_core"/>
    <property type="match status" value="1"/>
</dbReference>
<comment type="caution">
    <text evidence="17">The sequence shown here is derived from an EMBL/GenBank/DDBJ whole genome shotgun (WGS) entry which is preliminary data.</text>
</comment>
<dbReference type="PANTHER" id="PTHR11538">
    <property type="entry name" value="PHENYLALANYL-TRNA SYNTHETASE"/>
    <property type="match status" value="1"/>
</dbReference>
<feature type="domain" description="FDX-ACB" evidence="16">
    <location>
        <begin position="388"/>
        <end position="490"/>
    </location>
</feature>
<name>A0A9W9BPP9_9HYPO</name>
<feature type="domain" description="Aminoacyl-transfer RNA synthetases class-II family profile" evidence="15">
    <location>
        <begin position="172"/>
        <end position="386"/>
    </location>
</feature>
<dbReference type="SMART" id="SM00896">
    <property type="entry name" value="FDX-ACB"/>
    <property type="match status" value="1"/>
</dbReference>
<evidence type="ECO:0000313" key="18">
    <source>
        <dbReference type="Proteomes" id="UP001140502"/>
    </source>
</evidence>
<dbReference type="AlphaFoldDB" id="A0A9W9BPP9"/>
<evidence type="ECO:0000313" key="17">
    <source>
        <dbReference type="EMBL" id="KAJ4320060.1"/>
    </source>
</evidence>
<evidence type="ECO:0000256" key="5">
    <source>
        <dbReference type="ARBA" id="ARBA00022741"/>
    </source>
</evidence>
<keyword evidence="9" id="KW-0496">Mitochondrion</keyword>
<dbReference type="Proteomes" id="UP001140502">
    <property type="component" value="Unassembled WGS sequence"/>
</dbReference>
<keyword evidence="7" id="KW-0648">Protein biosynthesis</keyword>
<keyword evidence="5" id="KW-0547">Nucleotide-binding</keyword>
<evidence type="ECO:0000256" key="9">
    <source>
        <dbReference type="ARBA" id="ARBA00023128"/>
    </source>
</evidence>
<dbReference type="Gene3D" id="3.30.70.380">
    <property type="entry name" value="Ferrodoxin-fold anticodon-binding domain"/>
    <property type="match status" value="1"/>
</dbReference>
<dbReference type="GO" id="GO:0005524">
    <property type="term" value="F:ATP binding"/>
    <property type="evidence" value="ECO:0007669"/>
    <property type="project" value="UniProtKB-KW"/>
</dbReference>
<dbReference type="EC" id="6.1.1.20" evidence="3"/>
<comment type="catalytic activity">
    <reaction evidence="12">
        <text>tRNA(Phe) + L-phenylalanine + ATP = L-phenylalanyl-tRNA(Phe) + AMP + diphosphate + H(+)</text>
        <dbReference type="Rhea" id="RHEA:19413"/>
        <dbReference type="Rhea" id="RHEA-COMP:9668"/>
        <dbReference type="Rhea" id="RHEA-COMP:9699"/>
        <dbReference type="ChEBI" id="CHEBI:15378"/>
        <dbReference type="ChEBI" id="CHEBI:30616"/>
        <dbReference type="ChEBI" id="CHEBI:33019"/>
        <dbReference type="ChEBI" id="CHEBI:58095"/>
        <dbReference type="ChEBI" id="CHEBI:78442"/>
        <dbReference type="ChEBI" id="CHEBI:78531"/>
        <dbReference type="ChEBI" id="CHEBI:456215"/>
        <dbReference type="EC" id="6.1.1.20"/>
    </reaction>
</comment>
<evidence type="ECO:0000256" key="2">
    <source>
        <dbReference type="ARBA" id="ARBA00008226"/>
    </source>
</evidence>
<dbReference type="GO" id="GO:0005759">
    <property type="term" value="C:mitochondrial matrix"/>
    <property type="evidence" value="ECO:0007669"/>
    <property type="project" value="UniProtKB-SubCell"/>
</dbReference>
<evidence type="ECO:0000256" key="7">
    <source>
        <dbReference type="ARBA" id="ARBA00022917"/>
    </source>
</evidence>
<evidence type="ECO:0000256" key="14">
    <source>
        <dbReference type="ARBA" id="ARBA00073229"/>
    </source>
</evidence>
<organism evidence="17 18">
    <name type="scientific">Fusarium piperis</name>
    <dbReference type="NCBI Taxonomy" id="1435070"/>
    <lineage>
        <taxon>Eukaryota</taxon>
        <taxon>Fungi</taxon>
        <taxon>Dikarya</taxon>
        <taxon>Ascomycota</taxon>
        <taxon>Pezizomycotina</taxon>
        <taxon>Sordariomycetes</taxon>
        <taxon>Hypocreomycetidae</taxon>
        <taxon>Hypocreales</taxon>
        <taxon>Nectriaceae</taxon>
        <taxon>Fusarium</taxon>
        <taxon>Fusarium solani species complex</taxon>
    </lineage>
</organism>
<comment type="function">
    <text evidence="13">Is responsible for the charging of tRNA(Phe) with phenylalanine in mitochondrial translation.</text>
</comment>
<keyword evidence="4 17" id="KW-0436">Ligase</keyword>
<evidence type="ECO:0000256" key="12">
    <source>
        <dbReference type="ARBA" id="ARBA00049255"/>
    </source>
</evidence>
<keyword evidence="10" id="KW-0030">Aminoacyl-tRNA synthetase</keyword>
<dbReference type="PANTHER" id="PTHR11538:SF41">
    <property type="entry name" value="PHENYLALANINE--TRNA LIGASE, MITOCHONDRIAL"/>
    <property type="match status" value="1"/>
</dbReference>
<evidence type="ECO:0000259" key="16">
    <source>
        <dbReference type="PROSITE" id="PS51447"/>
    </source>
</evidence>
<dbReference type="FunFam" id="3.30.930.10:FF:000053">
    <property type="entry name" value="Phenylalanyl-tRNA synthetase mitochondrial"/>
    <property type="match status" value="1"/>
</dbReference>
<dbReference type="EMBL" id="JAPEUR010000114">
    <property type="protein sequence ID" value="KAJ4320060.1"/>
    <property type="molecule type" value="Genomic_DNA"/>
</dbReference>
<evidence type="ECO:0000256" key="8">
    <source>
        <dbReference type="ARBA" id="ARBA00022946"/>
    </source>
</evidence>
<accession>A0A9W9BPP9</accession>
<keyword evidence="18" id="KW-1185">Reference proteome</keyword>
<dbReference type="Gene3D" id="3.30.930.10">
    <property type="entry name" value="Bira Bifunctional Protein, Domain 2"/>
    <property type="match status" value="1"/>
</dbReference>
<dbReference type="PROSITE" id="PS50862">
    <property type="entry name" value="AA_TRNA_LIGASE_II"/>
    <property type="match status" value="1"/>
</dbReference>
<dbReference type="Pfam" id="PF01409">
    <property type="entry name" value="tRNA-synt_2d"/>
    <property type="match status" value="2"/>
</dbReference>
<dbReference type="InterPro" id="IPR045864">
    <property type="entry name" value="aa-tRNA-synth_II/BPL/LPL"/>
</dbReference>
<dbReference type="InterPro" id="IPR005121">
    <property type="entry name" value="Fdx_antiC-bd"/>
</dbReference>
<evidence type="ECO:0000256" key="1">
    <source>
        <dbReference type="ARBA" id="ARBA00004305"/>
    </source>
</evidence>
<dbReference type="GO" id="GO:0006432">
    <property type="term" value="P:phenylalanyl-tRNA aminoacylation"/>
    <property type="evidence" value="ECO:0007669"/>
    <property type="project" value="InterPro"/>
</dbReference>
<dbReference type="GO" id="GO:0000049">
    <property type="term" value="F:tRNA binding"/>
    <property type="evidence" value="ECO:0007669"/>
    <property type="project" value="InterPro"/>
</dbReference>
<gene>
    <name evidence="17" type="primary">MSF1</name>
    <name evidence="17" type="ORF">N0V84_006045</name>
</gene>
<reference evidence="17" key="1">
    <citation type="submission" date="2022-10" db="EMBL/GenBank/DDBJ databases">
        <title>Tapping the CABI collections for fungal endophytes: first genome assemblies for Collariella, Neodidymelliopsis, Ascochyta clinopodiicola, Didymella pomorum, Didymosphaeria variabile, Neocosmospora piperis and Neocucurbitaria cava.</title>
        <authorList>
            <person name="Hill R."/>
        </authorList>
    </citation>
    <scope>NUCLEOTIDE SEQUENCE</scope>
    <source>
        <strain evidence="17">IMI 366586</strain>
    </source>
</reference>
<dbReference type="GO" id="GO:0004826">
    <property type="term" value="F:phenylalanine-tRNA ligase activity"/>
    <property type="evidence" value="ECO:0007669"/>
    <property type="project" value="UniProtKB-EC"/>
</dbReference>
<evidence type="ECO:0000256" key="11">
    <source>
        <dbReference type="ARBA" id="ARBA00031194"/>
    </source>
</evidence>
<sequence length="490" mass="55324">MRFYAAQGMRCLRAFAPRAAHLSRSSIILRTACAVRTYSSVPPTGSSSSKQGSVTIRGQTIKTDPEWFNAPANVLDATSRRLHLQKDHPVSITRQIIQSNFPEPTFKYHNEFSPVVSTAQNFDSLGFPVNHPGRALSDTYYLNKETLLRTHTSAHQADTFRANQSAGYLISADVYRRDAIDRSHYPVFHQMEGAMSWDRNEVPNGDIAAAVWKDFENLPVHGVQVDDPNPAIHPERNPLQEPHHTLAEAEAIGAHLKRSLESMVVDIFSRAKAAAIKEDPNFVDEPLQMRWVEAYFPFTSPSWELEVYYAGDWLEVLGCGVVKQDILINAGVPNRLGWAFGIGIDRIAMLLFKIPDIRLFWSRDNRFLSQFEGVTDNLDTLKRFVPFSKYPPCPKDVSFWLSSSSSAAGGNTKGSFHENDVMELVRNVAGDVVEDVRLIDEFTHPKTGRKSMAYRMVYRSLERTLTNEEAIGFHERVREALVKELGVELR</sequence>
<dbReference type="InterPro" id="IPR006195">
    <property type="entry name" value="aa-tRNA-synth_II"/>
</dbReference>
<evidence type="ECO:0000256" key="3">
    <source>
        <dbReference type="ARBA" id="ARBA00012814"/>
    </source>
</evidence>
<evidence type="ECO:0000259" key="15">
    <source>
        <dbReference type="PROSITE" id="PS50862"/>
    </source>
</evidence>
<protein>
    <recommendedName>
        <fullName evidence="14">Phenylalanine--tRNA ligase, mitochondrial</fullName>
        <ecNumber evidence="3">6.1.1.20</ecNumber>
    </recommendedName>
    <alternativeName>
        <fullName evidence="11">Phenylalanyl-tRNA synthetase</fullName>
    </alternativeName>
</protein>
<dbReference type="NCBIfam" id="TIGR00469">
    <property type="entry name" value="pheS_mito"/>
    <property type="match status" value="1"/>
</dbReference>
<dbReference type="PROSITE" id="PS51447">
    <property type="entry name" value="FDX_ACB"/>
    <property type="match status" value="1"/>
</dbReference>
<evidence type="ECO:0000256" key="6">
    <source>
        <dbReference type="ARBA" id="ARBA00022840"/>
    </source>
</evidence>
<dbReference type="InterPro" id="IPR004530">
    <property type="entry name" value="Phe-tRNA-synth_IIc_mito"/>
</dbReference>